<evidence type="ECO:0000313" key="2">
    <source>
        <dbReference type="Proteomes" id="UP000827889"/>
    </source>
</evidence>
<evidence type="ECO:0000256" key="1">
    <source>
        <dbReference type="SAM" id="MobiDB-lite"/>
    </source>
</evidence>
<dbReference type="Proteomes" id="UP000827889">
    <property type="component" value="Chromosome 6"/>
</dbReference>
<feature type="region of interest" description="Disordered" evidence="1">
    <location>
        <begin position="170"/>
        <end position="197"/>
    </location>
</feature>
<proteinExistence type="predicted"/>
<feature type="compositionally biased region" description="Polar residues" evidence="1">
    <location>
        <begin position="170"/>
        <end position="180"/>
    </location>
</feature>
<organism evidence="2 3">
    <name type="scientific">Rhodamnia argentea</name>
    <dbReference type="NCBI Taxonomy" id="178133"/>
    <lineage>
        <taxon>Eukaryota</taxon>
        <taxon>Viridiplantae</taxon>
        <taxon>Streptophyta</taxon>
        <taxon>Embryophyta</taxon>
        <taxon>Tracheophyta</taxon>
        <taxon>Spermatophyta</taxon>
        <taxon>Magnoliopsida</taxon>
        <taxon>eudicotyledons</taxon>
        <taxon>Gunneridae</taxon>
        <taxon>Pentapetalae</taxon>
        <taxon>rosids</taxon>
        <taxon>malvids</taxon>
        <taxon>Myrtales</taxon>
        <taxon>Myrtaceae</taxon>
        <taxon>Myrtoideae</taxon>
        <taxon>Myrteae</taxon>
        <taxon>Australasian group</taxon>
        <taxon>Rhodamnia</taxon>
    </lineage>
</organism>
<name>A0ABM3HL77_9MYRT</name>
<reference evidence="3" key="1">
    <citation type="submission" date="2025-08" db="UniProtKB">
        <authorList>
            <consortium name="RefSeq"/>
        </authorList>
    </citation>
    <scope>IDENTIFICATION</scope>
    <source>
        <tissue evidence="3">Leaf</tissue>
    </source>
</reference>
<dbReference type="RefSeq" id="XP_048137353.1">
    <property type="nucleotide sequence ID" value="XM_048281396.1"/>
</dbReference>
<protein>
    <submittedName>
        <fullName evidence="3">Uncharacterized protein LOC115740349 isoform X1</fullName>
    </submittedName>
</protein>
<evidence type="ECO:0000313" key="3">
    <source>
        <dbReference type="RefSeq" id="XP_048137353.1"/>
    </source>
</evidence>
<sequence length="197" mass="21521">MDNRCRRDSHADFMPGCKAGRLGLSSVSHPQDATGLDINPGTDNLFSADQSLACQPQSSCRMRKLKEQGYEDMHPFVLDLESQRHGVLLHRSAGNRLGLVAFLQETSAPGERQPSHGKSEVRGCELDHNAISCILDSDAGSGSEVARHALWTETSSSYVLKSKAKQVLRQGTNRDTQSCTGCDGEESRCSCERRDPS</sequence>
<keyword evidence="2" id="KW-1185">Reference proteome</keyword>
<dbReference type="GeneID" id="115740349"/>
<accession>A0ABM3HL77</accession>
<feature type="compositionally biased region" description="Basic and acidic residues" evidence="1">
    <location>
        <begin position="185"/>
        <end position="197"/>
    </location>
</feature>
<gene>
    <name evidence="3" type="primary">LOC115740349</name>
</gene>